<name>A0A382J765_9ZZZZ</name>
<sequence>MKKRIHFCLSKKMWAVLLLFPLIAGAIVIKSVRSKPKSRVTPIRVSPPNGGKFQTPQVIEMLNGDSLSGTMLGYDPGTGITWKNDAALGDIIFKSHSVARVKLQHALPPGVSPQKPSRLHLRNGDELIGELMMINESNISLNTWYGGVLNIPRSAVTHITPSGTTSSAIYDGPRNMSGWSGAG</sequence>
<reference evidence="1" key="1">
    <citation type="submission" date="2018-05" db="EMBL/GenBank/DDBJ databases">
        <authorList>
            <person name="Lanie J.A."/>
            <person name="Ng W.-L."/>
            <person name="Kazmierczak K.M."/>
            <person name="Andrzejewski T.M."/>
            <person name="Davidsen T.M."/>
            <person name="Wayne K.J."/>
            <person name="Tettelin H."/>
            <person name="Glass J.I."/>
            <person name="Rusch D."/>
            <person name="Podicherti R."/>
            <person name="Tsui H.-C.T."/>
            <person name="Winkler M.E."/>
        </authorList>
    </citation>
    <scope>NUCLEOTIDE SEQUENCE</scope>
</reference>
<dbReference type="EMBL" id="UINC01071753">
    <property type="protein sequence ID" value="SVC06913.1"/>
    <property type="molecule type" value="Genomic_DNA"/>
</dbReference>
<organism evidence="1">
    <name type="scientific">marine metagenome</name>
    <dbReference type="NCBI Taxonomy" id="408172"/>
    <lineage>
        <taxon>unclassified sequences</taxon>
        <taxon>metagenomes</taxon>
        <taxon>ecological metagenomes</taxon>
    </lineage>
</organism>
<gene>
    <name evidence="1" type="ORF">METZ01_LOCUS259767</name>
</gene>
<evidence type="ECO:0000313" key="1">
    <source>
        <dbReference type="EMBL" id="SVC06913.1"/>
    </source>
</evidence>
<feature type="non-terminal residue" evidence="1">
    <location>
        <position position="183"/>
    </location>
</feature>
<protein>
    <submittedName>
        <fullName evidence="1">Uncharacterized protein</fullName>
    </submittedName>
</protein>
<accession>A0A382J765</accession>
<dbReference type="AlphaFoldDB" id="A0A382J765"/>
<proteinExistence type="predicted"/>